<sequence length="293" mass="33111">MAKATTRKVDASGSESESELPKSSKKGVPSKNAKEHDASDEQEENEENGDDEDEEDGEEYEIEAILEARNGSFPEGRTGYLVKWKGYSEEHNSWVDEQDAQGAKELIDEFWKKHSKKGAPRKSDAKPKPTPKPRKSAARATTHESEVESVSAPAKKRGRQSKASARSPSEEQEEAEEDVPKKKPRKGSNATKSASARRAVARPEDSDQEEEERVYVDMSKWKDAASWEHLIECIDTVERTEDNELLVYFTLKNGKGFGRETTEVCKRKMPNLLIDFYQGNLRWKPSDENAMEE</sequence>
<keyword evidence="6" id="KW-1185">Reference proteome</keyword>
<dbReference type="SMART" id="SM00298">
    <property type="entry name" value="CHROMO"/>
    <property type="match status" value="1"/>
</dbReference>
<dbReference type="GO" id="GO:0005634">
    <property type="term" value="C:nucleus"/>
    <property type="evidence" value="ECO:0007669"/>
    <property type="project" value="UniProtKB-SubCell"/>
</dbReference>
<dbReference type="InterPro" id="IPR008251">
    <property type="entry name" value="Chromo_shadow_dom"/>
</dbReference>
<gene>
    <name evidence="5" type="ORF">OH76DRAFT_1352905</name>
</gene>
<accession>A0A371D6J7</accession>
<dbReference type="STRING" id="139420.A0A371D6J7"/>
<feature type="region of interest" description="Disordered" evidence="3">
    <location>
        <begin position="1"/>
        <end position="61"/>
    </location>
</feature>
<protein>
    <recommendedName>
        <fullName evidence="4">Chromo domain-containing protein</fullName>
    </recommendedName>
</protein>
<keyword evidence="2" id="KW-0539">Nucleus</keyword>
<evidence type="ECO:0000313" key="5">
    <source>
        <dbReference type="EMBL" id="RDX48148.1"/>
    </source>
</evidence>
<evidence type="ECO:0000313" key="6">
    <source>
        <dbReference type="Proteomes" id="UP000256964"/>
    </source>
</evidence>
<dbReference type="Pfam" id="PF00385">
    <property type="entry name" value="Chromo"/>
    <property type="match status" value="1"/>
</dbReference>
<comment type="subcellular location">
    <subcellularLocation>
        <location evidence="1">Nucleus</location>
    </subcellularLocation>
</comment>
<dbReference type="PANTHER" id="PTHR22812">
    <property type="entry name" value="CHROMOBOX PROTEIN"/>
    <property type="match status" value="1"/>
</dbReference>
<dbReference type="PROSITE" id="PS50013">
    <property type="entry name" value="CHROMO_2"/>
    <property type="match status" value="1"/>
</dbReference>
<evidence type="ECO:0000256" key="2">
    <source>
        <dbReference type="ARBA" id="ARBA00023242"/>
    </source>
</evidence>
<dbReference type="Proteomes" id="UP000256964">
    <property type="component" value="Unassembled WGS sequence"/>
</dbReference>
<dbReference type="InterPro" id="IPR016197">
    <property type="entry name" value="Chromo-like_dom_sf"/>
</dbReference>
<dbReference type="Pfam" id="PF01393">
    <property type="entry name" value="Chromo_shadow"/>
    <property type="match status" value="1"/>
</dbReference>
<dbReference type="InterPro" id="IPR000953">
    <property type="entry name" value="Chromo/chromo_shadow_dom"/>
</dbReference>
<dbReference type="Gene3D" id="2.40.50.40">
    <property type="match status" value="2"/>
</dbReference>
<dbReference type="InterPro" id="IPR023780">
    <property type="entry name" value="Chromo_domain"/>
</dbReference>
<feature type="compositionally biased region" description="Acidic residues" evidence="3">
    <location>
        <begin position="40"/>
        <end position="61"/>
    </location>
</feature>
<evidence type="ECO:0000256" key="1">
    <source>
        <dbReference type="ARBA" id="ARBA00004123"/>
    </source>
</evidence>
<dbReference type="OrthoDB" id="433924at2759"/>
<reference evidence="5 6" key="1">
    <citation type="journal article" date="2018" name="Biotechnol. Biofuels">
        <title>Integrative visual omics of the white-rot fungus Polyporus brumalis exposes the biotechnological potential of its oxidative enzymes for delignifying raw plant biomass.</title>
        <authorList>
            <person name="Miyauchi S."/>
            <person name="Rancon A."/>
            <person name="Drula E."/>
            <person name="Hage H."/>
            <person name="Chaduli D."/>
            <person name="Favel A."/>
            <person name="Grisel S."/>
            <person name="Henrissat B."/>
            <person name="Herpoel-Gimbert I."/>
            <person name="Ruiz-Duenas F.J."/>
            <person name="Chevret D."/>
            <person name="Hainaut M."/>
            <person name="Lin J."/>
            <person name="Wang M."/>
            <person name="Pangilinan J."/>
            <person name="Lipzen A."/>
            <person name="Lesage-Meessen L."/>
            <person name="Navarro D."/>
            <person name="Riley R."/>
            <person name="Grigoriev I.V."/>
            <person name="Zhou S."/>
            <person name="Raouche S."/>
            <person name="Rosso M.N."/>
        </authorList>
    </citation>
    <scope>NUCLEOTIDE SEQUENCE [LARGE SCALE GENOMIC DNA]</scope>
    <source>
        <strain evidence="5 6">BRFM 1820</strain>
    </source>
</reference>
<feature type="domain" description="Chromo" evidence="4">
    <location>
        <begin position="60"/>
        <end position="122"/>
    </location>
</feature>
<feature type="region of interest" description="Disordered" evidence="3">
    <location>
        <begin position="106"/>
        <end position="215"/>
    </location>
</feature>
<dbReference type="EMBL" id="KZ857413">
    <property type="protein sequence ID" value="RDX48148.1"/>
    <property type="molecule type" value="Genomic_DNA"/>
</dbReference>
<dbReference type="AlphaFoldDB" id="A0A371D6J7"/>
<dbReference type="GO" id="GO:0006338">
    <property type="term" value="P:chromatin remodeling"/>
    <property type="evidence" value="ECO:0007669"/>
    <property type="project" value="UniProtKB-ARBA"/>
</dbReference>
<dbReference type="InterPro" id="IPR051219">
    <property type="entry name" value="Heterochromatin_chromo-domain"/>
</dbReference>
<evidence type="ECO:0000256" key="3">
    <source>
        <dbReference type="SAM" id="MobiDB-lite"/>
    </source>
</evidence>
<dbReference type="SUPFAM" id="SSF54160">
    <property type="entry name" value="Chromo domain-like"/>
    <property type="match status" value="2"/>
</dbReference>
<evidence type="ECO:0000259" key="4">
    <source>
        <dbReference type="PROSITE" id="PS50013"/>
    </source>
</evidence>
<proteinExistence type="predicted"/>
<name>A0A371D6J7_9APHY</name>
<organism evidence="5 6">
    <name type="scientific">Lentinus brumalis</name>
    <dbReference type="NCBI Taxonomy" id="2498619"/>
    <lineage>
        <taxon>Eukaryota</taxon>
        <taxon>Fungi</taxon>
        <taxon>Dikarya</taxon>
        <taxon>Basidiomycota</taxon>
        <taxon>Agaricomycotina</taxon>
        <taxon>Agaricomycetes</taxon>
        <taxon>Polyporales</taxon>
        <taxon>Polyporaceae</taxon>
        <taxon>Lentinus</taxon>
    </lineage>
</organism>